<dbReference type="Pfam" id="PF04345">
    <property type="entry name" value="Chor_lyase"/>
    <property type="match status" value="1"/>
</dbReference>
<keyword evidence="4" id="KW-0670">Pyruvate</keyword>
<evidence type="ECO:0000256" key="1">
    <source>
        <dbReference type="ARBA" id="ARBA00022490"/>
    </source>
</evidence>
<comment type="pathway">
    <text evidence="4">Cofactor biosynthesis; ubiquinone biosynthesis.</text>
</comment>
<dbReference type="InterPro" id="IPR028978">
    <property type="entry name" value="Chorismate_lyase_/UTRA_dom_sf"/>
</dbReference>
<comment type="caution">
    <text evidence="5">The sequence shown here is derived from an EMBL/GenBank/DDBJ whole genome shotgun (WGS) entry which is preliminary data.</text>
</comment>
<evidence type="ECO:0000256" key="2">
    <source>
        <dbReference type="ARBA" id="ARBA00022688"/>
    </source>
</evidence>
<comment type="subcellular location">
    <subcellularLocation>
        <location evidence="4">Cytoplasm</location>
    </subcellularLocation>
</comment>
<reference evidence="5 6" key="1">
    <citation type="journal article" date="2010" name="Int. J. Syst. Evol. Microbiol.">
        <title>Thiohalobacter thiocyanaticus gen. nov., sp. nov., a moderately halophilic, sulfur-oxidizing gammaproteobacterium from hypersaline lakes, that utilizes thiocyanate.</title>
        <authorList>
            <person name="Sorokin D.Y."/>
            <person name="Kovaleva O.L."/>
            <person name="Tourova T.P."/>
            <person name="Muyzer G."/>
        </authorList>
    </citation>
    <scope>NUCLEOTIDE SEQUENCE [LARGE SCALE GENOMIC DNA]</scope>
    <source>
        <strain evidence="5 6">Hrh1</strain>
    </source>
</reference>
<gene>
    <name evidence="4" type="primary">ubiC</name>
    <name evidence="5" type="ORF">D6C00_09145</name>
</gene>
<comment type="catalytic activity">
    <reaction evidence="4">
        <text>chorismate = 4-hydroxybenzoate + pyruvate</text>
        <dbReference type="Rhea" id="RHEA:16505"/>
        <dbReference type="ChEBI" id="CHEBI:15361"/>
        <dbReference type="ChEBI" id="CHEBI:17879"/>
        <dbReference type="ChEBI" id="CHEBI:29748"/>
        <dbReference type="EC" id="4.1.3.40"/>
    </reaction>
</comment>
<protein>
    <recommendedName>
        <fullName evidence="4">Probable chorismate pyruvate-lyase</fullName>
        <shortName evidence="4">CL</shortName>
        <shortName evidence="4">CPL</shortName>
        <ecNumber evidence="4">4.1.3.40</ecNumber>
    </recommendedName>
</protein>
<dbReference type="HAMAP" id="MF_01632">
    <property type="entry name" value="UbiC"/>
    <property type="match status" value="1"/>
</dbReference>
<dbReference type="InterPro" id="IPR007440">
    <property type="entry name" value="Chorismate--pyruvate_lyase"/>
</dbReference>
<evidence type="ECO:0000313" key="6">
    <source>
        <dbReference type="Proteomes" id="UP000287798"/>
    </source>
</evidence>
<proteinExistence type="inferred from homology"/>
<sequence length="192" mass="22125">MLPDTPLHNHWENPWHPGRRWRRVQLDPRLRGWLLDTSSLTRRLQQCCAGHFRVRLDWQGWARPALDECQALGLRRRQRALVREVHLLCNDIPWVFARTVIPRASLRGRERRLAHLGERPLGAVLFADPRMQRGEVEVARIDPGTALHAHALGEQGAEAGPVWGRRSVFWLGRKPLLVSEIFLDTMDCPNGA</sequence>
<dbReference type="Gene3D" id="3.40.1410.10">
    <property type="entry name" value="Chorismate lyase-like"/>
    <property type="match status" value="1"/>
</dbReference>
<comment type="function">
    <text evidence="4">Removes the pyruvyl group from chorismate, with concomitant aromatization of the ring, to provide 4-hydroxybenzoate (4HB) for the ubiquinone pathway.</text>
</comment>
<dbReference type="AlphaFoldDB" id="A0A426QK21"/>
<dbReference type="EMBL" id="QZMU01000001">
    <property type="protein sequence ID" value="RRQ22098.1"/>
    <property type="molecule type" value="Genomic_DNA"/>
</dbReference>
<comment type="similarity">
    <text evidence="4">Belongs to the UbiC family.</text>
</comment>
<dbReference type="GO" id="GO:0042866">
    <property type="term" value="P:pyruvate biosynthetic process"/>
    <property type="evidence" value="ECO:0007669"/>
    <property type="project" value="UniProtKB-UniRule"/>
</dbReference>
<comment type="caution">
    <text evidence="4">Lacks conserved residue(s) required for the propagation of feature annotation.</text>
</comment>
<dbReference type="GO" id="GO:0008813">
    <property type="term" value="F:chorismate lyase activity"/>
    <property type="evidence" value="ECO:0007669"/>
    <property type="project" value="UniProtKB-UniRule"/>
</dbReference>
<feature type="binding site" evidence="4">
    <location>
        <position position="180"/>
    </location>
    <ligand>
        <name>substrate</name>
    </ligand>
</feature>
<dbReference type="UniPathway" id="UPA00232"/>
<accession>A0A426QK21</accession>
<keyword evidence="1 4" id="KW-0963">Cytoplasm</keyword>
<keyword evidence="2 4" id="KW-0831">Ubiquinone biosynthesis</keyword>
<dbReference type="EC" id="4.1.3.40" evidence="4"/>
<evidence type="ECO:0000256" key="3">
    <source>
        <dbReference type="ARBA" id="ARBA00023239"/>
    </source>
</evidence>
<organism evidence="5 6">
    <name type="scientific">Thiohalobacter thiocyanaticus</name>
    <dbReference type="NCBI Taxonomy" id="585455"/>
    <lineage>
        <taxon>Bacteria</taxon>
        <taxon>Pseudomonadati</taxon>
        <taxon>Pseudomonadota</taxon>
        <taxon>Gammaproteobacteria</taxon>
        <taxon>Thiohalobacterales</taxon>
        <taxon>Thiohalobacteraceae</taxon>
        <taxon>Thiohalobacter</taxon>
    </lineage>
</organism>
<name>A0A426QK21_9GAMM</name>
<keyword evidence="6" id="KW-1185">Reference proteome</keyword>
<feature type="binding site" evidence="4">
    <location>
        <position position="83"/>
    </location>
    <ligand>
        <name>substrate</name>
    </ligand>
</feature>
<dbReference type="SUPFAM" id="SSF64288">
    <property type="entry name" value="Chorismate lyase-like"/>
    <property type="match status" value="1"/>
</dbReference>
<dbReference type="PANTHER" id="PTHR38683:SF1">
    <property type="entry name" value="CHORISMATE PYRUVATE-LYASE"/>
    <property type="match status" value="1"/>
</dbReference>
<dbReference type="PANTHER" id="PTHR38683">
    <property type="entry name" value="CHORISMATE PYRUVATE-LYASE"/>
    <property type="match status" value="1"/>
</dbReference>
<dbReference type="GO" id="GO:0006744">
    <property type="term" value="P:ubiquinone biosynthetic process"/>
    <property type="evidence" value="ECO:0007669"/>
    <property type="project" value="UniProtKB-UniRule"/>
</dbReference>
<dbReference type="GO" id="GO:0005829">
    <property type="term" value="C:cytosol"/>
    <property type="evidence" value="ECO:0007669"/>
    <property type="project" value="TreeGrafter"/>
</dbReference>
<dbReference type="Proteomes" id="UP000287798">
    <property type="component" value="Unassembled WGS sequence"/>
</dbReference>
<feature type="binding site" evidence="4">
    <location>
        <position position="121"/>
    </location>
    <ligand>
        <name>substrate</name>
    </ligand>
</feature>
<evidence type="ECO:0000313" key="5">
    <source>
        <dbReference type="EMBL" id="RRQ22098.1"/>
    </source>
</evidence>
<evidence type="ECO:0000256" key="4">
    <source>
        <dbReference type="HAMAP-Rule" id="MF_01632"/>
    </source>
</evidence>
<keyword evidence="3 4" id="KW-0456">Lyase</keyword>